<keyword evidence="4 7" id="KW-0812">Transmembrane</keyword>
<evidence type="ECO:0000256" key="5">
    <source>
        <dbReference type="ARBA" id="ARBA00022989"/>
    </source>
</evidence>
<dbReference type="Pfam" id="PF07690">
    <property type="entry name" value="MFS_1"/>
    <property type="match status" value="1"/>
</dbReference>
<evidence type="ECO:0000313" key="9">
    <source>
        <dbReference type="EMBL" id="KIY70497.1"/>
    </source>
</evidence>
<evidence type="ECO:0000256" key="3">
    <source>
        <dbReference type="ARBA" id="ARBA00022448"/>
    </source>
</evidence>
<dbReference type="PANTHER" id="PTHR23514">
    <property type="entry name" value="BYPASS OF STOP CODON PROTEIN 6"/>
    <property type="match status" value="1"/>
</dbReference>
<feature type="transmembrane region" description="Helical" evidence="7">
    <location>
        <begin position="352"/>
        <end position="378"/>
    </location>
</feature>
<feature type="transmembrane region" description="Helical" evidence="7">
    <location>
        <begin position="327"/>
        <end position="345"/>
    </location>
</feature>
<protein>
    <submittedName>
        <fullName evidence="9">MFS general substrate transporter</fullName>
    </submittedName>
</protein>
<dbReference type="Gene3D" id="1.20.1250.20">
    <property type="entry name" value="MFS general substrate transporter like domains"/>
    <property type="match status" value="2"/>
</dbReference>
<name>A0A0D7BJ55_9AGAR</name>
<dbReference type="FunFam" id="1.20.1250.20:FF:000286">
    <property type="entry name" value="MFS efflux transporter"/>
    <property type="match status" value="1"/>
</dbReference>
<comment type="subcellular location">
    <subcellularLocation>
        <location evidence="1">Endomembrane system</location>
        <topology evidence="1">Multi-pass membrane protein</topology>
    </subcellularLocation>
</comment>
<feature type="transmembrane region" description="Helical" evidence="7">
    <location>
        <begin position="89"/>
        <end position="106"/>
    </location>
</feature>
<feature type="transmembrane region" description="Helical" evidence="7">
    <location>
        <begin position="59"/>
        <end position="82"/>
    </location>
</feature>
<dbReference type="InterPro" id="IPR051788">
    <property type="entry name" value="MFS_Transporter"/>
</dbReference>
<accession>A0A0D7BJ55</accession>
<dbReference type="AlphaFoldDB" id="A0A0D7BJ55"/>
<evidence type="ECO:0000256" key="6">
    <source>
        <dbReference type="ARBA" id="ARBA00023136"/>
    </source>
</evidence>
<evidence type="ECO:0000256" key="7">
    <source>
        <dbReference type="SAM" id="Phobius"/>
    </source>
</evidence>
<dbReference type="GO" id="GO:0016020">
    <property type="term" value="C:membrane"/>
    <property type="evidence" value="ECO:0007669"/>
    <property type="project" value="TreeGrafter"/>
</dbReference>
<evidence type="ECO:0000313" key="10">
    <source>
        <dbReference type="Proteomes" id="UP000054007"/>
    </source>
</evidence>
<dbReference type="InterPro" id="IPR036259">
    <property type="entry name" value="MFS_trans_sf"/>
</dbReference>
<feature type="transmembrane region" description="Helical" evidence="7">
    <location>
        <begin position="239"/>
        <end position="259"/>
    </location>
</feature>
<feature type="transmembrane region" description="Helical" evidence="7">
    <location>
        <begin position="21"/>
        <end position="39"/>
    </location>
</feature>
<reference evidence="9 10" key="1">
    <citation type="journal article" date="2015" name="Fungal Genet. Biol.">
        <title>Evolution of novel wood decay mechanisms in Agaricales revealed by the genome sequences of Fistulina hepatica and Cylindrobasidium torrendii.</title>
        <authorList>
            <person name="Floudas D."/>
            <person name="Held B.W."/>
            <person name="Riley R."/>
            <person name="Nagy L.G."/>
            <person name="Koehler G."/>
            <person name="Ransdell A.S."/>
            <person name="Younus H."/>
            <person name="Chow J."/>
            <person name="Chiniquy J."/>
            <person name="Lipzen A."/>
            <person name="Tritt A."/>
            <person name="Sun H."/>
            <person name="Haridas S."/>
            <person name="LaButti K."/>
            <person name="Ohm R.A."/>
            <person name="Kues U."/>
            <person name="Blanchette R.A."/>
            <person name="Grigoriev I.V."/>
            <person name="Minto R.E."/>
            <person name="Hibbett D.S."/>
        </authorList>
    </citation>
    <scope>NUCLEOTIDE SEQUENCE [LARGE SCALE GENOMIC DNA]</scope>
    <source>
        <strain evidence="9 10">FP15055 ss-10</strain>
    </source>
</reference>
<dbReference type="EMBL" id="KN880467">
    <property type="protein sequence ID" value="KIY70497.1"/>
    <property type="molecule type" value="Genomic_DNA"/>
</dbReference>
<feature type="transmembrane region" description="Helical" evidence="7">
    <location>
        <begin position="112"/>
        <end position="129"/>
    </location>
</feature>
<gene>
    <name evidence="9" type="ORF">CYLTODRAFT_429940</name>
</gene>
<feature type="transmembrane region" description="Helical" evidence="7">
    <location>
        <begin position="271"/>
        <end position="290"/>
    </location>
</feature>
<proteinExistence type="inferred from homology"/>
<dbReference type="InterPro" id="IPR011701">
    <property type="entry name" value="MFS"/>
</dbReference>
<evidence type="ECO:0000256" key="2">
    <source>
        <dbReference type="ARBA" id="ARBA00008335"/>
    </source>
</evidence>
<feature type="transmembrane region" description="Helical" evidence="7">
    <location>
        <begin position="149"/>
        <end position="166"/>
    </location>
</feature>
<sequence length="417" mass="45058">MTSTESEQPEANKALTKAQHRASLVQFCTLCFAFFLEGWNDGTTGPLLPVMQEYYGIGYTIVSILFVSSCVGFLLGAGVNVWMNAKLGFGKSMVIGSCFQVLAFAIEAPAPPFPVMVLGYFFAGLGAAIQDTQGNGFIGSLKTHKMTKLSILHSLYGAGAFVAPLVSTKFSVMPHWEYHFIVSTGIAVINTIILVVVFRGKRQEVLLAEMGQSSTEDESGRYTSSSVYRAIMGIKSVHFMSIFALIYIGTEVTLGGWIVTYIISERGGNSSAGYITSGFFGGVTVGRLTLIWVNKKIGEHRVVFLYSFIAIGLQLTVWFVPSIIENALAVSFIGVLLGPMFPILISHATRILPAWLLTGSVAWITGIGMSGSAALPFVTGLLASKYGIKSLQPLVVSMMCTMVGFWALVPRAQRRID</sequence>
<organism evidence="9 10">
    <name type="scientific">Cylindrobasidium torrendii FP15055 ss-10</name>
    <dbReference type="NCBI Taxonomy" id="1314674"/>
    <lineage>
        <taxon>Eukaryota</taxon>
        <taxon>Fungi</taxon>
        <taxon>Dikarya</taxon>
        <taxon>Basidiomycota</taxon>
        <taxon>Agaricomycotina</taxon>
        <taxon>Agaricomycetes</taxon>
        <taxon>Agaricomycetidae</taxon>
        <taxon>Agaricales</taxon>
        <taxon>Marasmiineae</taxon>
        <taxon>Physalacriaceae</taxon>
        <taxon>Cylindrobasidium</taxon>
    </lineage>
</organism>
<keyword evidence="5 7" id="KW-1133">Transmembrane helix</keyword>
<dbReference type="PANTHER" id="PTHR23514:SF3">
    <property type="entry name" value="BYPASS OF STOP CODON PROTEIN 6"/>
    <property type="match status" value="1"/>
</dbReference>
<dbReference type="PROSITE" id="PS50850">
    <property type="entry name" value="MFS"/>
    <property type="match status" value="1"/>
</dbReference>
<keyword evidence="10" id="KW-1185">Reference proteome</keyword>
<feature type="transmembrane region" description="Helical" evidence="7">
    <location>
        <begin position="390"/>
        <end position="409"/>
    </location>
</feature>
<dbReference type="SUPFAM" id="SSF103473">
    <property type="entry name" value="MFS general substrate transporter"/>
    <property type="match status" value="1"/>
</dbReference>
<feature type="domain" description="Major facilitator superfamily (MFS) profile" evidence="8">
    <location>
        <begin position="26"/>
        <end position="415"/>
    </location>
</feature>
<evidence type="ECO:0000256" key="1">
    <source>
        <dbReference type="ARBA" id="ARBA00004127"/>
    </source>
</evidence>
<evidence type="ECO:0000259" key="8">
    <source>
        <dbReference type="PROSITE" id="PS50850"/>
    </source>
</evidence>
<comment type="similarity">
    <text evidence="2">Belongs to the major facilitator superfamily.</text>
</comment>
<dbReference type="GO" id="GO:0012505">
    <property type="term" value="C:endomembrane system"/>
    <property type="evidence" value="ECO:0007669"/>
    <property type="project" value="UniProtKB-SubCell"/>
</dbReference>
<feature type="transmembrane region" description="Helical" evidence="7">
    <location>
        <begin position="302"/>
        <end position="321"/>
    </location>
</feature>
<keyword evidence="6 7" id="KW-0472">Membrane</keyword>
<dbReference type="InterPro" id="IPR020846">
    <property type="entry name" value="MFS_dom"/>
</dbReference>
<dbReference type="OrthoDB" id="413079at2759"/>
<keyword evidence="3" id="KW-0813">Transport</keyword>
<evidence type="ECO:0000256" key="4">
    <source>
        <dbReference type="ARBA" id="ARBA00022692"/>
    </source>
</evidence>
<dbReference type="Proteomes" id="UP000054007">
    <property type="component" value="Unassembled WGS sequence"/>
</dbReference>
<feature type="transmembrane region" description="Helical" evidence="7">
    <location>
        <begin position="178"/>
        <end position="198"/>
    </location>
</feature>
<dbReference type="GO" id="GO:0022857">
    <property type="term" value="F:transmembrane transporter activity"/>
    <property type="evidence" value="ECO:0007669"/>
    <property type="project" value="InterPro"/>
</dbReference>